<keyword evidence="3" id="KW-1185">Reference proteome</keyword>
<dbReference type="InterPro" id="IPR051781">
    <property type="entry name" value="Metallo-dep_Hydrolase"/>
</dbReference>
<gene>
    <name evidence="2" type="ORF">CKAH01_15662</name>
</gene>
<dbReference type="EMBL" id="VYYT01000131">
    <property type="protein sequence ID" value="KAK2765289.1"/>
    <property type="molecule type" value="Genomic_DNA"/>
</dbReference>
<dbReference type="PANTHER" id="PTHR43135">
    <property type="entry name" value="ALPHA-D-RIBOSE 1-METHYLPHOSPHONATE 5-TRIPHOSPHATE DIPHOSPHATASE"/>
    <property type="match status" value="1"/>
</dbReference>
<sequence length="256" mass="27197">MLSIIRSSRLLRQSSAELIDDGAVVIKGNRIEDVGPWDCIKAKWQDVPIENLGDVTLMPGLFDCHELLPLMQRNAAKLLDAGVTTARDLGARGMTAIAIREMTKDGTTPGPRLQCANAPLTVAGGHAHSMGGVCEGVEGVRAEVRKRAAEGADLIKVMATGGFMTAGSHPSKARFSQAEMDAIADEAKKAGLRVTTHATGTEGIERAADARFDSIEHCAWISSDGKAVFDKSVARKLVEYDIAVCPTVNQKSSRSG</sequence>
<dbReference type="PANTHER" id="PTHR43135:SF3">
    <property type="entry name" value="ALPHA-D-RIBOSE 1-METHYLPHOSPHONATE 5-TRIPHOSPHATE DIPHOSPHATASE"/>
    <property type="match status" value="1"/>
</dbReference>
<proteinExistence type="predicted"/>
<evidence type="ECO:0000259" key="1">
    <source>
        <dbReference type="Pfam" id="PF01979"/>
    </source>
</evidence>
<dbReference type="Gene3D" id="3.20.20.140">
    <property type="entry name" value="Metal-dependent hydrolases"/>
    <property type="match status" value="1"/>
</dbReference>
<protein>
    <submittedName>
        <fullName evidence="2">Amidohydrolase</fullName>
    </submittedName>
</protein>
<reference evidence="2" key="1">
    <citation type="submission" date="2023-02" db="EMBL/GenBank/DDBJ databases">
        <title>Colletotrichum kahawae CIFC_Que2 genome sequencing and assembly.</title>
        <authorList>
            <person name="Baroncelli R."/>
        </authorList>
    </citation>
    <scope>NUCLEOTIDE SEQUENCE</scope>
    <source>
        <strain evidence="2">CIFC_Que2</strain>
    </source>
</reference>
<dbReference type="SUPFAM" id="SSF51338">
    <property type="entry name" value="Composite domain of metallo-dependent hydrolases"/>
    <property type="match status" value="1"/>
</dbReference>
<dbReference type="AlphaFoldDB" id="A0AAE0D7Y5"/>
<dbReference type="Pfam" id="PF01979">
    <property type="entry name" value="Amidohydro_1"/>
    <property type="match status" value="1"/>
</dbReference>
<comment type="caution">
    <text evidence="2">The sequence shown here is derived from an EMBL/GenBank/DDBJ whole genome shotgun (WGS) entry which is preliminary data.</text>
</comment>
<accession>A0AAE0D7Y5</accession>
<dbReference type="Proteomes" id="UP001281614">
    <property type="component" value="Unassembled WGS sequence"/>
</dbReference>
<organism evidence="2 3">
    <name type="scientific">Colletotrichum kahawae</name>
    <name type="common">Coffee berry disease fungus</name>
    <dbReference type="NCBI Taxonomy" id="34407"/>
    <lineage>
        <taxon>Eukaryota</taxon>
        <taxon>Fungi</taxon>
        <taxon>Dikarya</taxon>
        <taxon>Ascomycota</taxon>
        <taxon>Pezizomycotina</taxon>
        <taxon>Sordariomycetes</taxon>
        <taxon>Hypocreomycetidae</taxon>
        <taxon>Glomerellales</taxon>
        <taxon>Glomerellaceae</taxon>
        <taxon>Colletotrichum</taxon>
        <taxon>Colletotrichum gloeosporioides species complex</taxon>
    </lineage>
</organism>
<dbReference type="InterPro" id="IPR011059">
    <property type="entry name" value="Metal-dep_hydrolase_composite"/>
</dbReference>
<feature type="domain" description="Amidohydrolase-related" evidence="1">
    <location>
        <begin position="71"/>
        <end position="218"/>
    </location>
</feature>
<dbReference type="GO" id="GO:0016810">
    <property type="term" value="F:hydrolase activity, acting on carbon-nitrogen (but not peptide) bonds"/>
    <property type="evidence" value="ECO:0007669"/>
    <property type="project" value="InterPro"/>
</dbReference>
<dbReference type="SUPFAM" id="SSF51556">
    <property type="entry name" value="Metallo-dependent hydrolases"/>
    <property type="match status" value="1"/>
</dbReference>
<dbReference type="InterPro" id="IPR032466">
    <property type="entry name" value="Metal_Hydrolase"/>
</dbReference>
<evidence type="ECO:0000313" key="2">
    <source>
        <dbReference type="EMBL" id="KAK2765289.1"/>
    </source>
</evidence>
<evidence type="ECO:0000313" key="3">
    <source>
        <dbReference type="Proteomes" id="UP001281614"/>
    </source>
</evidence>
<dbReference type="InterPro" id="IPR006680">
    <property type="entry name" value="Amidohydro-rel"/>
</dbReference>
<name>A0AAE0D7Y5_COLKA</name>